<sequence length="264" mass="30118">MNRSLLLLALLTALVCPSPLRAAPLSSDVDLPAYSLSGGDDGRAGTLFRFFQRRFSPEEMTLVVDGQPDASGKVRHLFLDVRGARVDGMRLDHIAVEALDVRFNDPEQWEEDLAVEAMLAVYSQATIREEDLNARLREKQIGDDDENWQRIGVDFRKEGVHAEGVYRARLLFTFDILIEIDGQFDLVRGRQVWLSDYTLKVNRRQLPESLAKRAVARLQPILDLDRFVFPLRLAAIDQDNEQVTLRSRHLPTRLEGITYSYRAP</sequence>
<organism evidence="1 2">
    <name type="scientific">Aminirod propionatiphilus</name>
    <dbReference type="NCBI Taxonomy" id="3415223"/>
    <lineage>
        <taxon>Bacteria</taxon>
        <taxon>Thermotogati</taxon>
        <taxon>Synergistota</taxon>
        <taxon>Synergistia</taxon>
        <taxon>Synergistales</taxon>
        <taxon>Aminiphilaceae</taxon>
        <taxon>Aminirod</taxon>
    </lineage>
</organism>
<proteinExistence type="predicted"/>
<dbReference type="EMBL" id="CP074691">
    <property type="protein sequence ID" value="QVL36261.1"/>
    <property type="molecule type" value="Genomic_DNA"/>
</dbReference>
<accession>A0ACD1DW02</accession>
<keyword evidence="2" id="KW-1185">Reference proteome</keyword>
<evidence type="ECO:0000313" key="1">
    <source>
        <dbReference type="EMBL" id="QVL36261.1"/>
    </source>
</evidence>
<dbReference type="Proteomes" id="UP000682204">
    <property type="component" value="Chromosome"/>
</dbReference>
<name>A0ACD1DW02_9BACT</name>
<protein>
    <submittedName>
        <fullName evidence="1">DUF2993 domain-containing protein</fullName>
    </submittedName>
</protein>
<evidence type="ECO:0000313" key="2">
    <source>
        <dbReference type="Proteomes" id="UP000682204"/>
    </source>
</evidence>
<gene>
    <name evidence="1" type="ORF">KIH16_00055</name>
</gene>
<reference evidence="1" key="1">
    <citation type="submission" date="2021-05" db="EMBL/GenBank/DDBJ databases">
        <title>An isolated secondary fermenter in methanogenic hydrocarbon-degrading communities.</title>
        <authorList>
            <person name="Liu Y.-F."/>
            <person name="Liu Z.-l."/>
        </authorList>
    </citation>
    <scope>NUCLEOTIDE SEQUENCE</scope>
    <source>
        <strain evidence="1">L-13</strain>
    </source>
</reference>